<evidence type="ECO:0000256" key="5">
    <source>
        <dbReference type="ARBA" id="ARBA00022833"/>
    </source>
</evidence>
<dbReference type="Proteomes" id="UP000770717">
    <property type="component" value="Unassembled WGS sequence"/>
</dbReference>
<dbReference type="PANTHER" id="PTHR12190:SF4">
    <property type="entry name" value="A-KINASE ANCHOR PROTEIN 8-LIKE"/>
    <property type="match status" value="1"/>
</dbReference>
<dbReference type="Pfam" id="PF04988">
    <property type="entry name" value="AKAP95"/>
    <property type="match status" value="2"/>
</dbReference>
<dbReference type="PANTHER" id="PTHR12190">
    <property type="entry name" value="A-KINASE ANCHOR PROTEIN AKAP 8"/>
    <property type="match status" value="1"/>
</dbReference>
<sequence>MGASIEGSARDRESVIAETDSSHEEASSGERPLAKVYNPTYRAATGRSVRGPFSTPRSSPSPTTGAASTQRLAGSTPACQLPPAGSSTQRGCFINPRYLSAPAGHEGTQSQTSAYRSAGNRQGRGAKRRQRERARREQRGSRRSAGLEQGWAGYSSSFRERETARGRRSSSPEESQQSVSHRISSAPQLSRQDREITRRRRHIYAQERSDRDYPGTSQAGRAQEAPREVGRQPSPGQDRRHKRVTTSSTPLATPEVGRAGIGQEHYVHRIQAAHCRACEVLIPDVPELLTAHITSLTHKENFKATSRTIKINSYAVAKELFLDEKILQMSKKYLLKEKPIKKIVACLSQVNSTEDVLVAEEDDDDRSDEYAIADPEVLANHNEDSIADAKAHPEVPGKHNEDAIADANAHPEVPGHPGSNVPCPPMNIPKNMPSSSTVNPQLIPKSKMTNPDLTNYNRFRVQNDFEFAEDFDLEEAPKSLKKIGPTNIFQTEKKCTPSLLHQAGEEKKKEDIHSTSKKPHKSKNQSVSQIVKRYQFTCSFCKFHTLYDEEMKRHLQSRFHEKVFHYIEEKFSKQVADFLQEEMLHSNKKTEERRGLVEDLNTTIQQINCNQDLTQVLGMEHFLKKIEAAHCVACDKILPMYCSILQQHIESNFHDQNSRIMMKNSKENALHTAKTVLEQNKRKLKQYMQGQNPFLNDEKDNSRKVCSTDPAPEAKGPGQVPCCSLANSNQSYKKQVKEQEDAPSGQDIGEENTEDCDYACEALDYAEVDAPPYKKTKMA</sequence>
<keyword evidence="11" id="KW-1185">Reference proteome</keyword>
<feature type="compositionally biased region" description="Polar residues" evidence="8">
    <location>
        <begin position="181"/>
        <end position="190"/>
    </location>
</feature>
<reference evidence="10" key="1">
    <citation type="thesis" date="2020" institute="ProQuest LLC" country="789 East Eisenhower Parkway, Ann Arbor, MI, USA">
        <title>Comparative Genomics and Chromosome Evolution.</title>
        <authorList>
            <person name="Mudd A.B."/>
        </authorList>
    </citation>
    <scope>NUCLEOTIDE SEQUENCE</scope>
    <source>
        <strain evidence="10">HN-11 Male</strain>
        <tissue evidence="10">Kidney and liver</tissue>
    </source>
</reference>
<dbReference type="OrthoDB" id="8923935at2759"/>
<evidence type="ECO:0000256" key="2">
    <source>
        <dbReference type="ARBA" id="ARBA00022723"/>
    </source>
</evidence>
<feature type="compositionally biased region" description="Low complexity" evidence="8">
    <location>
        <begin position="50"/>
        <end position="69"/>
    </location>
</feature>
<feature type="region of interest" description="Disordered" evidence="8">
    <location>
        <begin position="733"/>
        <end position="753"/>
    </location>
</feature>
<evidence type="ECO:0000259" key="9">
    <source>
        <dbReference type="PROSITE" id="PS51799"/>
    </source>
</evidence>
<keyword evidence="6" id="KW-0539">Nucleus</keyword>
<dbReference type="AlphaFoldDB" id="A0A8J6ECX2"/>
<evidence type="ECO:0000313" key="10">
    <source>
        <dbReference type="EMBL" id="KAG9466801.1"/>
    </source>
</evidence>
<evidence type="ECO:0000256" key="1">
    <source>
        <dbReference type="ARBA" id="ARBA00004123"/>
    </source>
</evidence>
<dbReference type="InterPro" id="IPR007071">
    <property type="entry name" value="AKAP95"/>
</dbReference>
<evidence type="ECO:0000256" key="3">
    <source>
        <dbReference type="ARBA" id="ARBA00022737"/>
    </source>
</evidence>
<evidence type="ECO:0000256" key="7">
    <source>
        <dbReference type="PROSITE-ProRule" id="PRU01140"/>
    </source>
</evidence>
<organism evidence="10 11">
    <name type="scientific">Eleutherodactylus coqui</name>
    <name type="common">Puerto Rican coqui</name>
    <dbReference type="NCBI Taxonomy" id="57060"/>
    <lineage>
        <taxon>Eukaryota</taxon>
        <taxon>Metazoa</taxon>
        <taxon>Chordata</taxon>
        <taxon>Craniata</taxon>
        <taxon>Vertebrata</taxon>
        <taxon>Euteleostomi</taxon>
        <taxon>Amphibia</taxon>
        <taxon>Batrachia</taxon>
        <taxon>Anura</taxon>
        <taxon>Neobatrachia</taxon>
        <taxon>Hyloidea</taxon>
        <taxon>Eleutherodactylidae</taxon>
        <taxon>Eleutherodactylinae</taxon>
        <taxon>Eleutherodactylus</taxon>
        <taxon>Eleutherodactylus</taxon>
    </lineage>
</organism>
<feature type="region of interest" description="Disordered" evidence="8">
    <location>
        <begin position="1"/>
        <end position="256"/>
    </location>
</feature>
<feature type="compositionally biased region" description="Basic and acidic residues" evidence="8">
    <location>
        <begin position="503"/>
        <end position="514"/>
    </location>
</feature>
<comment type="similarity">
    <text evidence="7">Belongs to the AKAP95 family.</text>
</comment>
<keyword evidence="3" id="KW-0677">Repeat</keyword>
<gene>
    <name evidence="10" type="ORF">GDO78_016050</name>
</gene>
<dbReference type="GO" id="GO:0008270">
    <property type="term" value="F:zinc ion binding"/>
    <property type="evidence" value="ECO:0007669"/>
    <property type="project" value="UniProtKB-KW"/>
</dbReference>
<dbReference type="PROSITE" id="PS51799">
    <property type="entry name" value="ZF_C2H2_AKAP95"/>
    <property type="match status" value="1"/>
</dbReference>
<dbReference type="GO" id="GO:0003677">
    <property type="term" value="F:DNA binding"/>
    <property type="evidence" value="ECO:0007669"/>
    <property type="project" value="InterPro"/>
</dbReference>
<evidence type="ECO:0000256" key="6">
    <source>
        <dbReference type="ARBA" id="ARBA00023242"/>
    </source>
</evidence>
<accession>A0A8J6ECX2</accession>
<comment type="subcellular location">
    <subcellularLocation>
        <location evidence="1">Nucleus</location>
    </subcellularLocation>
</comment>
<evidence type="ECO:0000256" key="8">
    <source>
        <dbReference type="SAM" id="MobiDB-lite"/>
    </source>
</evidence>
<dbReference type="GO" id="GO:0016363">
    <property type="term" value="C:nuclear matrix"/>
    <property type="evidence" value="ECO:0007669"/>
    <property type="project" value="TreeGrafter"/>
</dbReference>
<feature type="compositionally biased region" description="Basic and acidic residues" evidence="8">
    <location>
        <begin position="8"/>
        <end position="28"/>
    </location>
</feature>
<protein>
    <recommendedName>
        <fullName evidence="9">C2H2 AKAP95-type domain-containing protein</fullName>
    </recommendedName>
</protein>
<feature type="compositionally biased region" description="Basic and acidic residues" evidence="8">
    <location>
        <begin position="204"/>
        <end position="213"/>
    </location>
</feature>
<feature type="region of interest" description="Disordered" evidence="8">
    <location>
        <begin position="691"/>
        <end position="720"/>
    </location>
</feature>
<keyword evidence="5" id="KW-0862">Zinc</keyword>
<proteinExistence type="inferred from homology"/>
<comment type="caution">
    <text evidence="10">The sequence shown here is derived from an EMBL/GenBank/DDBJ whole genome shotgun (WGS) entry which is preliminary data.</text>
</comment>
<evidence type="ECO:0000256" key="4">
    <source>
        <dbReference type="ARBA" id="ARBA00022771"/>
    </source>
</evidence>
<feature type="compositionally biased region" description="Basic residues" evidence="8">
    <location>
        <begin position="124"/>
        <end position="133"/>
    </location>
</feature>
<dbReference type="GO" id="GO:0034237">
    <property type="term" value="F:protein kinase A regulatory subunit binding"/>
    <property type="evidence" value="ECO:0007669"/>
    <property type="project" value="TreeGrafter"/>
</dbReference>
<dbReference type="EMBL" id="WNTK01001807">
    <property type="protein sequence ID" value="KAG9466801.1"/>
    <property type="molecule type" value="Genomic_DNA"/>
</dbReference>
<evidence type="ECO:0000313" key="11">
    <source>
        <dbReference type="Proteomes" id="UP000770717"/>
    </source>
</evidence>
<name>A0A8J6ECX2_ELECQ</name>
<keyword evidence="2" id="KW-0479">Metal-binding</keyword>
<dbReference type="InterPro" id="IPR034736">
    <property type="entry name" value="ZF_C2H2_AKAP95"/>
</dbReference>
<feature type="domain" description="C2H2 AKAP95-type" evidence="9">
    <location>
        <begin position="538"/>
        <end position="560"/>
    </location>
</feature>
<keyword evidence="4 7" id="KW-0863">Zinc-finger</keyword>
<feature type="region of interest" description="Disordered" evidence="8">
    <location>
        <begin position="501"/>
        <end position="526"/>
    </location>
</feature>